<feature type="compositionally biased region" description="Low complexity" evidence="7">
    <location>
        <begin position="37"/>
        <end position="46"/>
    </location>
</feature>
<feature type="transmembrane region" description="Helical" evidence="8">
    <location>
        <begin position="54"/>
        <end position="77"/>
    </location>
</feature>
<dbReference type="InterPro" id="IPR020846">
    <property type="entry name" value="MFS_dom"/>
</dbReference>
<feature type="transmembrane region" description="Helical" evidence="8">
    <location>
        <begin position="123"/>
        <end position="142"/>
    </location>
</feature>
<accession>A0A1L9WQ49</accession>
<dbReference type="Pfam" id="PF07690">
    <property type="entry name" value="MFS_1"/>
    <property type="match status" value="1"/>
</dbReference>
<dbReference type="Proteomes" id="UP000184546">
    <property type="component" value="Unassembled WGS sequence"/>
</dbReference>
<dbReference type="OrthoDB" id="5667at2759"/>
<dbReference type="InterPro" id="IPR011701">
    <property type="entry name" value="MFS"/>
</dbReference>
<feature type="transmembrane region" description="Helical" evidence="8">
    <location>
        <begin position="148"/>
        <end position="168"/>
    </location>
</feature>
<dbReference type="EMBL" id="KV878980">
    <property type="protein sequence ID" value="OJJ98299.1"/>
    <property type="molecule type" value="Genomic_DNA"/>
</dbReference>
<comment type="similarity">
    <text evidence="2">Belongs to the major facilitator superfamily. Monocarboxylate porter (TC 2.A.1.13) family.</text>
</comment>
<evidence type="ECO:0000256" key="7">
    <source>
        <dbReference type="SAM" id="MobiDB-lite"/>
    </source>
</evidence>
<feature type="transmembrane region" description="Helical" evidence="8">
    <location>
        <begin position="97"/>
        <end position="116"/>
    </location>
</feature>
<dbReference type="GO" id="GO:0022857">
    <property type="term" value="F:transmembrane transporter activity"/>
    <property type="evidence" value="ECO:0007669"/>
    <property type="project" value="InterPro"/>
</dbReference>
<keyword evidence="6 8" id="KW-0472">Membrane</keyword>
<keyword evidence="11" id="KW-1185">Reference proteome</keyword>
<feature type="transmembrane region" description="Helical" evidence="8">
    <location>
        <begin position="432"/>
        <end position="455"/>
    </location>
</feature>
<dbReference type="RefSeq" id="XP_020054639.1">
    <property type="nucleotide sequence ID" value="XM_020198256.1"/>
</dbReference>
<sequence length="466" mass="50222">MSETHDSSSTASSLEKGPHPSHTGDPGDSETSHSAEDASPAAASPPKKQGARAWLALTGGVLGMFASFGWVNCVAVFQAEYELNQLRDYSSSQVSWISSVLFFFMLGFSPVAGRLYDGHGPRLPIVIGTFLHVFGLMMASLSTKYYQFILSQSVCSGLGTSLIITPSMTAPMTYFHDRRALAGGFAIAGSSLGGVIFPFMVNHLLSSIGFAWTMRACAFLILGLLLVTCTLISSNATHSPKEFKLSHYLRPLKEVNFLLMCIASFFMYCTFSPRYHPKIRQQIELTPQKGGMFVPYVFMVISSIHYGMSVTMGYNLIPIQNGVSFFGRTVPQIWARKYGQFNVFILAMVASIVVVLASWLPSRGNAAIIVFTILFGFVSGTTIGLGPMLVMALSPPTEIGYRVGTVFAVAGLGALTSPPIAGVLITRNGGDYVYAAVFSGVAYAVSTVVMVILRVRIGGWGFLSKV</sequence>
<dbReference type="OMA" id="ASFFMYW"/>
<dbReference type="AlphaFoldDB" id="A0A1L9WQ49"/>
<feature type="transmembrane region" description="Helical" evidence="8">
    <location>
        <begin position="405"/>
        <end position="426"/>
    </location>
</feature>
<comment type="subcellular location">
    <subcellularLocation>
        <location evidence="1">Membrane</location>
        <topology evidence="1">Multi-pass membrane protein</topology>
    </subcellularLocation>
</comment>
<dbReference type="Gene3D" id="1.20.1250.20">
    <property type="entry name" value="MFS general substrate transporter like domains"/>
    <property type="match status" value="1"/>
</dbReference>
<dbReference type="GO" id="GO:0016020">
    <property type="term" value="C:membrane"/>
    <property type="evidence" value="ECO:0007669"/>
    <property type="project" value="UniProtKB-SubCell"/>
</dbReference>
<evidence type="ECO:0000256" key="1">
    <source>
        <dbReference type="ARBA" id="ARBA00004141"/>
    </source>
</evidence>
<dbReference type="VEuPathDB" id="FungiDB:ASPACDRAFT_1881795"/>
<evidence type="ECO:0000256" key="3">
    <source>
        <dbReference type="ARBA" id="ARBA00022448"/>
    </source>
</evidence>
<dbReference type="PROSITE" id="PS50850">
    <property type="entry name" value="MFS"/>
    <property type="match status" value="1"/>
</dbReference>
<feature type="transmembrane region" description="Helical" evidence="8">
    <location>
        <begin position="338"/>
        <end position="360"/>
    </location>
</feature>
<keyword evidence="5 8" id="KW-1133">Transmembrane helix</keyword>
<evidence type="ECO:0000313" key="11">
    <source>
        <dbReference type="Proteomes" id="UP000184546"/>
    </source>
</evidence>
<dbReference type="PANTHER" id="PTHR11360:SF224">
    <property type="entry name" value="MAJOR FACILITATOR SUPERFAMILY (MFS) PROFILE DOMAIN-CONTAINING PROTEIN-RELATED"/>
    <property type="match status" value="1"/>
</dbReference>
<dbReference type="InterPro" id="IPR036259">
    <property type="entry name" value="MFS_trans_sf"/>
</dbReference>
<evidence type="ECO:0000259" key="9">
    <source>
        <dbReference type="PROSITE" id="PS50850"/>
    </source>
</evidence>
<name>A0A1L9WQ49_ASPA1</name>
<dbReference type="InterPro" id="IPR050327">
    <property type="entry name" value="Proton-linked_MCT"/>
</dbReference>
<feature type="transmembrane region" description="Helical" evidence="8">
    <location>
        <begin position="293"/>
        <end position="317"/>
    </location>
</feature>
<reference evidence="11" key="1">
    <citation type="journal article" date="2017" name="Genome Biol.">
        <title>Comparative genomics reveals high biological diversity and specific adaptations in the industrially and medically important fungal genus Aspergillus.</title>
        <authorList>
            <person name="de Vries R.P."/>
            <person name="Riley R."/>
            <person name="Wiebenga A."/>
            <person name="Aguilar-Osorio G."/>
            <person name="Amillis S."/>
            <person name="Uchima C.A."/>
            <person name="Anderluh G."/>
            <person name="Asadollahi M."/>
            <person name="Askin M."/>
            <person name="Barry K."/>
            <person name="Battaglia E."/>
            <person name="Bayram O."/>
            <person name="Benocci T."/>
            <person name="Braus-Stromeyer S.A."/>
            <person name="Caldana C."/>
            <person name="Canovas D."/>
            <person name="Cerqueira G.C."/>
            <person name="Chen F."/>
            <person name="Chen W."/>
            <person name="Choi C."/>
            <person name="Clum A."/>
            <person name="Dos Santos R.A."/>
            <person name="Damasio A.R."/>
            <person name="Diallinas G."/>
            <person name="Emri T."/>
            <person name="Fekete E."/>
            <person name="Flipphi M."/>
            <person name="Freyberg S."/>
            <person name="Gallo A."/>
            <person name="Gournas C."/>
            <person name="Habgood R."/>
            <person name="Hainaut M."/>
            <person name="Harispe M.L."/>
            <person name="Henrissat B."/>
            <person name="Hilden K.S."/>
            <person name="Hope R."/>
            <person name="Hossain A."/>
            <person name="Karabika E."/>
            <person name="Karaffa L."/>
            <person name="Karanyi Z."/>
            <person name="Krasevec N."/>
            <person name="Kuo A."/>
            <person name="Kusch H."/>
            <person name="LaButti K."/>
            <person name="Lagendijk E.L."/>
            <person name="Lapidus A."/>
            <person name="Levasseur A."/>
            <person name="Lindquist E."/>
            <person name="Lipzen A."/>
            <person name="Logrieco A.F."/>
            <person name="MacCabe A."/>
            <person name="Maekelae M.R."/>
            <person name="Malavazi I."/>
            <person name="Melin P."/>
            <person name="Meyer V."/>
            <person name="Mielnichuk N."/>
            <person name="Miskei M."/>
            <person name="Molnar A.P."/>
            <person name="Mule G."/>
            <person name="Ngan C.Y."/>
            <person name="Orejas M."/>
            <person name="Orosz E."/>
            <person name="Ouedraogo J.P."/>
            <person name="Overkamp K.M."/>
            <person name="Park H.-S."/>
            <person name="Perrone G."/>
            <person name="Piumi F."/>
            <person name="Punt P.J."/>
            <person name="Ram A.F."/>
            <person name="Ramon A."/>
            <person name="Rauscher S."/>
            <person name="Record E."/>
            <person name="Riano-Pachon D.M."/>
            <person name="Robert V."/>
            <person name="Roehrig J."/>
            <person name="Ruller R."/>
            <person name="Salamov A."/>
            <person name="Salih N.S."/>
            <person name="Samson R.A."/>
            <person name="Sandor E."/>
            <person name="Sanguinetti M."/>
            <person name="Schuetze T."/>
            <person name="Sepcic K."/>
            <person name="Shelest E."/>
            <person name="Sherlock G."/>
            <person name="Sophianopoulou V."/>
            <person name="Squina F.M."/>
            <person name="Sun H."/>
            <person name="Susca A."/>
            <person name="Todd R.B."/>
            <person name="Tsang A."/>
            <person name="Unkles S.E."/>
            <person name="van de Wiele N."/>
            <person name="van Rossen-Uffink D."/>
            <person name="Oliveira J.V."/>
            <person name="Vesth T.C."/>
            <person name="Visser J."/>
            <person name="Yu J.-H."/>
            <person name="Zhou M."/>
            <person name="Andersen M.R."/>
            <person name="Archer D.B."/>
            <person name="Baker S.E."/>
            <person name="Benoit I."/>
            <person name="Brakhage A.A."/>
            <person name="Braus G.H."/>
            <person name="Fischer R."/>
            <person name="Frisvad J.C."/>
            <person name="Goldman G.H."/>
            <person name="Houbraken J."/>
            <person name="Oakley B."/>
            <person name="Pocsi I."/>
            <person name="Scazzocchio C."/>
            <person name="Seiboth B."/>
            <person name="vanKuyk P.A."/>
            <person name="Wortman J."/>
            <person name="Dyer P.S."/>
            <person name="Grigoriev I.V."/>
        </authorList>
    </citation>
    <scope>NUCLEOTIDE SEQUENCE [LARGE SCALE GENOMIC DNA]</scope>
    <source>
        <strain evidence="11">ATCC 16872 / CBS 172.66 / WB 5094</strain>
    </source>
</reference>
<evidence type="ECO:0000313" key="10">
    <source>
        <dbReference type="EMBL" id="OJJ98299.1"/>
    </source>
</evidence>
<feature type="transmembrane region" description="Helical" evidence="8">
    <location>
        <begin position="212"/>
        <end position="234"/>
    </location>
</feature>
<evidence type="ECO:0000256" key="2">
    <source>
        <dbReference type="ARBA" id="ARBA00006727"/>
    </source>
</evidence>
<evidence type="ECO:0000256" key="6">
    <source>
        <dbReference type="ARBA" id="ARBA00023136"/>
    </source>
</evidence>
<feature type="region of interest" description="Disordered" evidence="7">
    <location>
        <begin position="1"/>
        <end position="47"/>
    </location>
</feature>
<feature type="transmembrane region" description="Helical" evidence="8">
    <location>
        <begin position="366"/>
        <end position="393"/>
    </location>
</feature>
<feature type="transmembrane region" description="Helical" evidence="8">
    <location>
        <begin position="180"/>
        <end position="200"/>
    </location>
</feature>
<proteinExistence type="inferred from homology"/>
<keyword evidence="4 8" id="KW-0812">Transmembrane</keyword>
<organism evidence="10 11">
    <name type="scientific">Aspergillus aculeatus (strain ATCC 16872 / CBS 172.66 / WB 5094)</name>
    <dbReference type="NCBI Taxonomy" id="690307"/>
    <lineage>
        <taxon>Eukaryota</taxon>
        <taxon>Fungi</taxon>
        <taxon>Dikarya</taxon>
        <taxon>Ascomycota</taxon>
        <taxon>Pezizomycotina</taxon>
        <taxon>Eurotiomycetes</taxon>
        <taxon>Eurotiomycetidae</taxon>
        <taxon>Eurotiales</taxon>
        <taxon>Aspergillaceae</taxon>
        <taxon>Aspergillus</taxon>
        <taxon>Aspergillus subgen. Circumdati</taxon>
    </lineage>
</organism>
<protein>
    <recommendedName>
        <fullName evidence="9">Major facilitator superfamily (MFS) profile domain-containing protein</fullName>
    </recommendedName>
</protein>
<feature type="transmembrane region" description="Helical" evidence="8">
    <location>
        <begin position="255"/>
        <end position="273"/>
    </location>
</feature>
<gene>
    <name evidence="10" type="ORF">ASPACDRAFT_1881795</name>
</gene>
<feature type="domain" description="Major facilitator superfamily (MFS) profile" evidence="9">
    <location>
        <begin position="52"/>
        <end position="458"/>
    </location>
</feature>
<dbReference type="SUPFAM" id="SSF103473">
    <property type="entry name" value="MFS general substrate transporter"/>
    <property type="match status" value="1"/>
</dbReference>
<keyword evidence="3" id="KW-0813">Transport</keyword>
<dbReference type="PANTHER" id="PTHR11360">
    <property type="entry name" value="MONOCARBOXYLATE TRANSPORTER"/>
    <property type="match status" value="1"/>
</dbReference>
<evidence type="ECO:0000256" key="5">
    <source>
        <dbReference type="ARBA" id="ARBA00022989"/>
    </source>
</evidence>
<dbReference type="GeneID" id="30972070"/>
<evidence type="ECO:0000256" key="4">
    <source>
        <dbReference type="ARBA" id="ARBA00022692"/>
    </source>
</evidence>
<evidence type="ECO:0000256" key="8">
    <source>
        <dbReference type="SAM" id="Phobius"/>
    </source>
</evidence>